<evidence type="ECO:0000313" key="1">
    <source>
        <dbReference type="EMBL" id="SCF37104.1"/>
    </source>
</evidence>
<proteinExistence type="predicted"/>
<sequence length="72" mass="7575">MDRTTVVLEVATGAVGLALAVTRLVTETVDWWSGRRRVAAVEETTTRSGTVGDAGRILSGAERTGAWEDDGA</sequence>
<accession>A0A1C4ZWH4</accession>
<gene>
    <name evidence="1" type="ORF">GA0070618_5864</name>
</gene>
<keyword evidence="2" id="KW-1185">Reference proteome</keyword>
<dbReference type="RefSeq" id="WP_143740519.1">
    <property type="nucleotide sequence ID" value="NZ_LT607413.1"/>
</dbReference>
<reference evidence="2" key="1">
    <citation type="submission" date="2016-06" db="EMBL/GenBank/DDBJ databases">
        <authorList>
            <person name="Varghese N."/>
            <person name="Submissions Spin"/>
        </authorList>
    </citation>
    <scope>NUCLEOTIDE SEQUENCE [LARGE SCALE GENOMIC DNA]</scope>
    <source>
        <strain evidence="2">DSM 43816</strain>
    </source>
</reference>
<evidence type="ECO:0000313" key="2">
    <source>
        <dbReference type="Proteomes" id="UP000198253"/>
    </source>
</evidence>
<dbReference type="EMBL" id="LT607413">
    <property type="protein sequence ID" value="SCF37104.1"/>
    <property type="molecule type" value="Genomic_DNA"/>
</dbReference>
<dbReference type="Proteomes" id="UP000198253">
    <property type="component" value="Chromosome I"/>
</dbReference>
<dbReference type="InParanoid" id="A0A1C4ZWH4"/>
<protein>
    <submittedName>
        <fullName evidence="1">Uncharacterized protein</fullName>
    </submittedName>
</protein>
<organism evidence="1 2">
    <name type="scientific">Micromonospora echinospora</name>
    <name type="common">Micromonospora purpurea</name>
    <dbReference type="NCBI Taxonomy" id="1877"/>
    <lineage>
        <taxon>Bacteria</taxon>
        <taxon>Bacillati</taxon>
        <taxon>Actinomycetota</taxon>
        <taxon>Actinomycetes</taxon>
        <taxon>Micromonosporales</taxon>
        <taxon>Micromonosporaceae</taxon>
        <taxon>Micromonospora</taxon>
    </lineage>
</organism>
<dbReference type="AlphaFoldDB" id="A0A1C4ZWH4"/>
<name>A0A1C4ZWH4_MICEC</name>